<evidence type="ECO:0000256" key="2">
    <source>
        <dbReference type="ARBA" id="ARBA00022581"/>
    </source>
</evidence>
<keyword evidence="2" id="KW-0945">Host-virus interaction</keyword>
<organism evidence="8">
    <name type="scientific">Leviviridae sp</name>
    <dbReference type="NCBI Taxonomy" id="2027243"/>
    <lineage>
        <taxon>Viruses</taxon>
        <taxon>Riboviria</taxon>
        <taxon>Orthornavirae</taxon>
        <taxon>Lenarviricota</taxon>
        <taxon>Leviviricetes</taxon>
        <taxon>Norzivirales</taxon>
        <taxon>Fiersviridae</taxon>
    </lineage>
</organism>
<accession>A0A514D0Y9</accession>
<evidence type="ECO:0008006" key="9">
    <source>
        <dbReference type="Google" id="ProtNLM"/>
    </source>
</evidence>
<reference evidence="8" key="1">
    <citation type="submission" date="2019-05" db="EMBL/GenBank/DDBJ databases">
        <title>Metatranscriptomic reconstruction reveals RNA viruses with the potential to shape carbon cycling in soil.</title>
        <authorList>
            <person name="Starr E.P."/>
            <person name="Nuccio E."/>
            <person name="Pett-Ridge J."/>
            <person name="Banfield J.F."/>
            <person name="Firestone M.K."/>
        </authorList>
    </citation>
    <scope>NUCLEOTIDE SEQUENCE</scope>
    <source>
        <strain evidence="8">H3_Rhizo_Litter_13_scaffold_207</strain>
    </source>
</reference>
<keyword evidence="3" id="KW-1161">Viral attachment to host cell</keyword>
<dbReference type="GO" id="GO:0044423">
    <property type="term" value="C:virion component"/>
    <property type="evidence" value="ECO:0007669"/>
    <property type="project" value="UniProtKB-KW"/>
</dbReference>
<evidence type="ECO:0000256" key="4">
    <source>
        <dbReference type="ARBA" id="ARBA00022844"/>
    </source>
</evidence>
<evidence type="ECO:0000313" key="8">
    <source>
        <dbReference type="EMBL" id="QDH87284.1"/>
    </source>
</evidence>
<comment type="similarity">
    <text evidence="7">Belongs to the Leviviricetes maturation protein family.</text>
</comment>
<keyword evidence="4" id="KW-0946">Virion</keyword>
<evidence type="ECO:0000256" key="3">
    <source>
        <dbReference type="ARBA" id="ARBA00022804"/>
    </source>
</evidence>
<keyword evidence="6" id="KW-1160">Virus entry into host cell</keyword>
<dbReference type="GO" id="GO:0039666">
    <property type="term" value="P:virion attachment to host cell pilus"/>
    <property type="evidence" value="ECO:0007669"/>
    <property type="project" value="UniProtKB-KW"/>
</dbReference>
<dbReference type="InterPro" id="IPR005563">
    <property type="entry name" value="A_protein"/>
</dbReference>
<protein>
    <recommendedName>
        <fullName evidence="9">Maturation</fullName>
    </recommendedName>
</protein>
<sequence>EIPMSVTASQGTDSYSNPLYFKAREQIMFLERQVARYPDNLDYARVLRVLRNWDLGSHFWTARQSSEISSPLIRLGETRISSVQGFSFVGRFLPQPVNPVVYTSTVWPKMPNQAAAINAARIVGTAAINRTIPTVPVVSLSNVIGELYHDGLPAILGSTIWKAKSLKQGFKASGSEYLNFQFGWKPFVSDLKSICRTAIRAREHLAKYERESGRIIGRHLEFPVDRDNTITVTGNRALYPAIISTAFVGSALAPLSTHSWSDSRYWFEGTYSYYLPPMSSTRSKILRYASEAEKLLGLQITPEVIWNLAPWTWLSDWFANFGDIISNFSALGKDNCVLRRGYIMCTTHSGITYTHPGSNLKGYGNTGSVSQSFITTGKLRQKASPYGFGVTWLDFTPRQIAILAALGISRDRLL</sequence>
<dbReference type="EMBL" id="MN033260">
    <property type="protein sequence ID" value="QDH87284.1"/>
    <property type="molecule type" value="Genomic_RNA"/>
</dbReference>
<gene>
    <name evidence="8" type="ORF">H3RhizoLitter13207_000001</name>
</gene>
<feature type="non-terminal residue" evidence="8">
    <location>
        <position position="1"/>
    </location>
</feature>
<keyword evidence="5" id="KW-1175">Viral attachment to host cell pilus</keyword>
<evidence type="ECO:0000256" key="5">
    <source>
        <dbReference type="ARBA" id="ARBA00023104"/>
    </source>
</evidence>
<evidence type="ECO:0000256" key="1">
    <source>
        <dbReference type="ARBA" id="ARBA00004328"/>
    </source>
</evidence>
<name>A0A514D0Y9_9VIRU</name>
<dbReference type="Pfam" id="PF03863">
    <property type="entry name" value="Phage_mat-A"/>
    <property type="match status" value="1"/>
</dbReference>
<evidence type="ECO:0000256" key="7">
    <source>
        <dbReference type="ARBA" id="ARBA00035110"/>
    </source>
</evidence>
<comment type="subcellular location">
    <subcellularLocation>
        <location evidence="1">Virion</location>
    </subcellularLocation>
</comment>
<evidence type="ECO:0000256" key="6">
    <source>
        <dbReference type="ARBA" id="ARBA00023296"/>
    </source>
</evidence>
<proteinExistence type="inferred from homology"/>